<feature type="compositionally biased region" description="Low complexity" evidence="1">
    <location>
        <begin position="2367"/>
        <end position="2376"/>
    </location>
</feature>
<evidence type="ECO:0000313" key="2">
    <source>
        <dbReference type="EMBL" id="PJE76331.1"/>
    </source>
</evidence>
<gene>
    <name evidence="2" type="ORF">COV04_00455</name>
</gene>
<dbReference type="Proteomes" id="UP000231152">
    <property type="component" value="Unassembled WGS sequence"/>
</dbReference>
<accession>A0A2M8LFV2</accession>
<organism evidence="2 3">
    <name type="scientific">Candidatus Uhrbacteria bacterium CG10_big_fil_rev_8_21_14_0_10_48_11</name>
    <dbReference type="NCBI Taxonomy" id="1975037"/>
    <lineage>
        <taxon>Bacteria</taxon>
        <taxon>Candidatus Uhriibacteriota</taxon>
    </lineage>
</organism>
<feature type="compositionally biased region" description="Gly residues" evidence="1">
    <location>
        <begin position="2350"/>
        <end position="2366"/>
    </location>
</feature>
<comment type="caution">
    <text evidence="2">The sequence shown here is derived from an EMBL/GenBank/DDBJ whole genome shotgun (WGS) entry which is preliminary data.</text>
</comment>
<name>A0A2M8LFV2_9BACT</name>
<reference evidence="2 3" key="1">
    <citation type="submission" date="2017-09" db="EMBL/GenBank/DDBJ databases">
        <title>Depth-based differentiation of microbial function through sediment-hosted aquifers and enrichment of novel symbionts in the deep terrestrial subsurface.</title>
        <authorList>
            <person name="Probst A.J."/>
            <person name="Ladd B."/>
            <person name="Jarett J.K."/>
            <person name="Geller-Mcgrath D.E."/>
            <person name="Sieber C.M."/>
            <person name="Emerson J.B."/>
            <person name="Anantharaman K."/>
            <person name="Thomas B.C."/>
            <person name="Malmstrom R."/>
            <person name="Stieglmeier M."/>
            <person name="Klingl A."/>
            <person name="Woyke T."/>
            <person name="Ryan C.M."/>
            <person name="Banfield J.F."/>
        </authorList>
    </citation>
    <scope>NUCLEOTIDE SEQUENCE [LARGE SCALE GENOMIC DNA]</scope>
    <source>
        <strain evidence="2">CG10_big_fil_rev_8_21_14_0_10_48_11</strain>
    </source>
</reference>
<feature type="region of interest" description="Disordered" evidence="1">
    <location>
        <begin position="2344"/>
        <end position="2376"/>
    </location>
</feature>
<protein>
    <submittedName>
        <fullName evidence="2">Uncharacterized protein</fullName>
    </submittedName>
</protein>
<evidence type="ECO:0000313" key="3">
    <source>
        <dbReference type="Proteomes" id="UP000231152"/>
    </source>
</evidence>
<dbReference type="EMBL" id="PFET01000001">
    <property type="protein sequence ID" value="PJE76331.1"/>
    <property type="molecule type" value="Genomic_DNA"/>
</dbReference>
<proteinExistence type="predicted"/>
<sequence>MLLCSSKNKKVSKNKRFLIMRDLAPSFAAIYLAIRQAGFLTLGRELFSTYVRPLRSFAPALIGLFFTVALVVHPGTVFAFTQDDGMMTWGAYSGTDLDYSVYTNSAADDSKFFYPGSVETSSSQAEWSRMIFSPKGTRVGFAVYNDSTTLHANKFDGSSWATSTTAAILNTTGNNRNFDAAFEQTSGDAVVVYEGSTGRIYWTRWTGSSWSTPAYVYSSEPGTIVSWMTLSPSPTSDNMILLWSDTSGGLYSISYNGSTWETGSAELIDSNIGTSSRAFDIAWEHSSGQALMTYAHNGAATSKYRTRGTTISAAWGSETNLPTGFGVKAEYTDLEANPATDQIAALWWMSGSADDLAGAIWTGLAWQLQDNIDTDVYNYGSSYIGDEQPASAGWVNNGSTWNAVIVYSGTTASGTTINTCIATTGTLWSCSIPTPSGNTSALFPNPIYWVTQTTSTGRLVAVQEGSSAYGDVKAMYSDNGTSWACINGCNLGSLFNIGSTAKHFDFVIDTSATTGTLGTWDGGGADANFSTAANWEQDTVPGASDPLVFPAGTKAATWDASGPATVASLTVDTGYNNTITVSRNVTVTGAVSVESGSTLSLGTTSPTFGAAGVAHATTINGSLTQSSGTLTFAGIETLSGSGTSSPYSVSAVSLNLSYTGTLTVNGNLTHTSKLALNNKSFTIKGNLTSSGTSALIWGSSGAAIVTAGTVIIDGNFTSTVSSGGGVAFFYDLQFGDAVGTRTSTVSVTASQTITVYHNLIVSTGQTLALGSTDIYVAASSGFITGAGSITQTGGTVSLGSGSNNVGGTGTSVGTCSGSSGSFQFYNLTFSGEGYATTSTLCTDITVSGVLTLGDSYRTLVAGSRTITLSGSGTPFVLNGGTFTYGTSTVQYTNGTSANVTATTYYNLTTSGAGNYMLAGATTVNNDVTVNTGSLSLNGQTLTVSGGDLTGTGTVYCANGNNTSCASATTTVSGTGNIGSASHTFTFSTLVLSGNSQTSTFIGDIETKGTNGLWCGYGTSHTCATGGHNVTVGGQLSVYGVSSGTTATFSVGNGSAVSTTTLILYDIGDSTRLGTYTGNTSTLTLTTAGISQGSGTIDVSSATVNYQADAVIAVLSTTYGALTLNPTITVARAYTLPAVTTGSLTINPSAGSALALTVTLSGALSVSGATTIQGTSFGTGTLDTSASNYALSSASLAISSGGTLIANGSTVTLSGSGTAFSNGGTFIPGTSTVVYTGATPTVLATTYNNLNLSPASLATVGAGTLTANDVSVTSGTVSGATNNPALAISGNLALSTGSALTRGSGTMTLSGTSKTITDSTATLQNLGVVSVSGSYSLSTNSTMQSLAGAGSLTTNAYTLTLTGSGSALSITTFTASAGSTVAYTSSTGATVSSTPSYYNLTINGSGTFSAGGNLVATNDLAVSGGTLALGTNNLTVGSSASGVGSISGAGTITSFASSTSTLYGTGTLGGGTYSFYNLTLGDGITPNFTTTLSGSITVSNVFTVAAAHTFDPASGTLILSGTSGTPLVNNGLFSGPSSSTVIYSGANAGGDTTVADVTYNNLQLTGADTYTIGTDLYVTNILIIDTNATFVPSSYTIHLTGTDVTPLSIAGTFTPGTSTVIYAGVAPTVLATTYNNLTLSTSGTATIGVGTLQAADLTITSGTVTGAVNNPTVTLSGNLSLASGVTFTKSANTLSLAGTGKTVTDSTAGTQDLGAIAVSGSYSFMSDLTMRSLSGSGSVTSNAHTLTLTSSGSPLSVTTFTASPDSTVVYTSGSGAVIRSISALQNLTINGGGTFTTPGTVIVNGTLLVSGGTFALGSYDLVVGSTSVASSGSIEVASGQGLTQTATNTTTIYSSSSGANCIGSSGVNCSGTAGTITLGNLVLGNGTTAATTTIGGTTSVTVAGVLTIATNHTLDGSAATITLSGTSGTPLAISGTFTPSTSTVAYSGNNTAGNTTVTSATYYSLETSGAETYDLGGGTTVNGVLTIGGSATLDAQSYTLTLTGTTGTPFVKTGTFTPSTSTVVYSGNNTGGNTTVIGIPYYNLQTSGAETYDLGGGTTVNGVLTIGGSATLDAQSYTLTLAGTTGTPFVKTGTFTPSTSTVVYSGDNGSGTTAVVAATYYNLTINNAAETYEGQTGTVTVGNNFEISAGTLNLATNAAALSVSGSVTNGGTLIGSGSVAITVYGDWTNNGTFTHSNGTVVIASPDAAGSTSNVGGSSNTDFYNLTVTSPGKTVRFAAQKTFGIAGTFTVTGSAALVNLFSSAVGVGTSSTDRWLLSLTGSTNFDHVGVRNAGCALGSNEVPAQSTVYDLQNNDTTCWKFTSLGNGGGGGGGGGGIVVSGANDLGGAAAPSGGGGGGGTPTAGGTTQGSGSSSSRSD</sequence>
<evidence type="ECO:0000256" key="1">
    <source>
        <dbReference type="SAM" id="MobiDB-lite"/>
    </source>
</evidence>